<dbReference type="PANTHER" id="PTHR10724:SF10">
    <property type="entry name" value="S1 RNA-BINDING DOMAIN-CONTAINING PROTEIN 1"/>
    <property type="match status" value="1"/>
</dbReference>
<dbReference type="InterPro" id="IPR023323">
    <property type="entry name" value="Tex-like_dom_sf"/>
</dbReference>
<dbReference type="InterPro" id="IPR010994">
    <property type="entry name" value="RuvA_2-like"/>
</dbReference>
<dbReference type="GO" id="GO:0003735">
    <property type="term" value="F:structural constituent of ribosome"/>
    <property type="evidence" value="ECO:0007669"/>
    <property type="project" value="TreeGrafter"/>
</dbReference>
<dbReference type="GO" id="GO:0003729">
    <property type="term" value="F:mRNA binding"/>
    <property type="evidence" value="ECO:0007669"/>
    <property type="project" value="UniProtKB-ARBA"/>
</dbReference>
<comment type="caution">
    <text evidence="2">The sequence shown here is derived from an EMBL/GenBank/DDBJ whole genome shotgun (WGS) entry which is preliminary data.</text>
</comment>
<dbReference type="InterPro" id="IPR018974">
    <property type="entry name" value="Tex-like_N"/>
</dbReference>
<dbReference type="PROSITE" id="PS50126">
    <property type="entry name" value="S1"/>
    <property type="match status" value="1"/>
</dbReference>
<dbReference type="InterPro" id="IPR012337">
    <property type="entry name" value="RNaseH-like_sf"/>
</dbReference>
<dbReference type="EMBL" id="DNWC01000056">
    <property type="protein sequence ID" value="HBJ08188.1"/>
    <property type="molecule type" value="Genomic_DNA"/>
</dbReference>
<accession>A0A354M0Z9</accession>
<dbReference type="Gene3D" id="2.40.50.140">
    <property type="entry name" value="Nucleic acid-binding proteins"/>
    <property type="match status" value="1"/>
</dbReference>
<dbReference type="InterPro" id="IPR006641">
    <property type="entry name" value="YqgF/RNaseH-like_dom"/>
</dbReference>
<feature type="domain" description="S1 motif" evidence="1">
    <location>
        <begin position="637"/>
        <end position="706"/>
    </location>
</feature>
<dbReference type="FunFam" id="3.30.420.140:FF:000001">
    <property type="entry name" value="RNA-binding transcriptional accessory protein"/>
    <property type="match status" value="1"/>
</dbReference>
<dbReference type="GO" id="GO:0006412">
    <property type="term" value="P:translation"/>
    <property type="evidence" value="ECO:0007669"/>
    <property type="project" value="TreeGrafter"/>
</dbReference>
<dbReference type="FunFam" id="1.10.150.310:FF:000001">
    <property type="entry name" value="RNA-binding transcriptional accessory protein"/>
    <property type="match status" value="1"/>
</dbReference>
<reference evidence="2 3" key="1">
    <citation type="journal article" date="2018" name="Nat. Biotechnol.">
        <title>A standardized bacterial taxonomy based on genome phylogeny substantially revises the tree of life.</title>
        <authorList>
            <person name="Parks D.H."/>
            <person name="Chuvochina M."/>
            <person name="Waite D.W."/>
            <person name="Rinke C."/>
            <person name="Skarshewski A."/>
            <person name="Chaumeil P.A."/>
            <person name="Hugenholtz P."/>
        </authorList>
    </citation>
    <scope>NUCLEOTIDE SEQUENCE [LARGE SCALE GENOMIC DNA]</scope>
    <source>
        <strain evidence="2">UBA11482</strain>
    </source>
</reference>
<dbReference type="InterPro" id="IPR055179">
    <property type="entry name" value="Tex-like_central_region"/>
</dbReference>
<dbReference type="AlphaFoldDB" id="A0A354M0Z9"/>
<dbReference type="InterPro" id="IPR037027">
    <property type="entry name" value="YqgF/RNaseH-like_dom_sf"/>
</dbReference>
<dbReference type="Gene3D" id="3.30.420.140">
    <property type="entry name" value="YqgF/RNase H-like domain"/>
    <property type="match status" value="1"/>
</dbReference>
<organism evidence="2 3">
    <name type="scientific">Coprobacter fastidiosus</name>
    <dbReference type="NCBI Taxonomy" id="1099853"/>
    <lineage>
        <taxon>Bacteria</taxon>
        <taxon>Pseudomonadati</taxon>
        <taxon>Bacteroidota</taxon>
        <taxon>Bacteroidia</taxon>
        <taxon>Bacteroidales</taxon>
        <taxon>Barnesiellaceae</taxon>
        <taxon>Coprobacter</taxon>
    </lineage>
</organism>
<dbReference type="PANTHER" id="PTHR10724">
    <property type="entry name" value="30S RIBOSOMAL PROTEIN S1"/>
    <property type="match status" value="1"/>
</dbReference>
<dbReference type="GO" id="GO:0005737">
    <property type="term" value="C:cytoplasm"/>
    <property type="evidence" value="ECO:0007669"/>
    <property type="project" value="UniProtKB-ARBA"/>
</dbReference>
<dbReference type="Pfam" id="PF12836">
    <property type="entry name" value="HHH_3"/>
    <property type="match status" value="1"/>
</dbReference>
<dbReference type="InterPro" id="IPR032639">
    <property type="entry name" value="Tex_YqgF"/>
</dbReference>
<protein>
    <submittedName>
        <fullName evidence="2">RNA-binding transcriptional accessory protein</fullName>
    </submittedName>
</protein>
<dbReference type="GO" id="GO:0006139">
    <property type="term" value="P:nucleobase-containing compound metabolic process"/>
    <property type="evidence" value="ECO:0007669"/>
    <property type="project" value="InterPro"/>
</dbReference>
<dbReference type="FunFam" id="1.10.10.650:FF:000001">
    <property type="entry name" value="S1 RNA-binding domain 1"/>
    <property type="match status" value="1"/>
</dbReference>
<dbReference type="InterPro" id="IPR041692">
    <property type="entry name" value="HHH_9"/>
</dbReference>
<dbReference type="CDD" id="cd05685">
    <property type="entry name" value="S1_Tex"/>
    <property type="match status" value="1"/>
</dbReference>
<dbReference type="SMART" id="SM00732">
    <property type="entry name" value="YqgFc"/>
    <property type="match status" value="1"/>
</dbReference>
<dbReference type="SUPFAM" id="SSF53098">
    <property type="entry name" value="Ribonuclease H-like"/>
    <property type="match status" value="1"/>
</dbReference>
<dbReference type="Pfam" id="PF09371">
    <property type="entry name" value="Tex_N"/>
    <property type="match status" value="1"/>
</dbReference>
<proteinExistence type="predicted"/>
<sequence>MNKILPQFISKVLNIKADQISNTIALLEDGATIPFISRYRKEMTGALDEVQIADIKNRYDKLCEIEKRKQTILSTIEEQGKLSSELKNRIESSWDMTELEDIYLPYKPRRRTRAEIAREKGLEPLAKWLMIQQPGDPGYKASAFVKGEVKDSEDALKGACDIIAEWVSENERARNTVRGLFRREAVISSRVVKTKVEEAAKYRDYFEWSEPLYRCSSHRLLAMRRGEAESFLKVSISPEDELCIDRLEGQFIKNATAAAALVSDAVRDGYKRLLKPSIETEFATSSKEKADDEAIRVFSENLKQLLLSPPLGQRRVLGIDPGFRTGCKVVCLDAQGNLLHNETIFPHPPRQDVSGSARKITHLVEVYDIQAIAIGNGTASRETENFITNLRYDRKVQVFVVSENGASVYSASKVAREEFPEYDVTVRGAVSIGRRLMDPLAELVKIDPKSIGVGQYQHDVDQSKLKKSLDQTVENCVNSVGVDINTASKHLLVYISGLGPQLAQNIIDYRKENGPFHSRKELLKVPRMGNKAFEQAAGFLRIASSENPLDNSAVHPERYALVEKMAFDLGCTVKELIADKELRKRLVLENYLSEEVGMPTLKDILEELDKPGRDPRQAIKVFEFDASVKTIDDLKEGMLLPGIVTNITNFGCFVDIGIKENGLVHVSQLADRYVSDPTEIVSIHQQITVKVMSVDKERKRVQLSMKDI</sequence>
<evidence type="ECO:0000313" key="3">
    <source>
        <dbReference type="Proteomes" id="UP000262954"/>
    </source>
</evidence>
<dbReference type="InterPro" id="IPR003029">
    <property type="entry name" value="S1_domain"/>
</dbReference>
<dbReference type="Pfam" id="PF22706">
    <property type="entry name" value="Tex_central_region"/>
    <property type="match status" value="1"/>
</dbReference>
<dbReference type="SMART" id="SM00316">
    <property type="entry name" value="S1"/>
    <property type="match status" value="1"/>
</dbReference>
<dbReference type="Gene3D" id="1.10.3500.10">
    <property type="entry name" value="Tex N-terminal region-like"/>
    <property type="match status" value="1"/>
</dbReference>
<dbReference type="SUPFAM" id="SSF47781">
    <property type="entry name" value="RuvA domain 2-like"/>
    <property type="match status" value="2"/>
</dbReference>
<dbReference type="SUPFAM" id="SSF50249">
    <property type="entry name" value="Nucleic acid-binding proteins"/>
    <property type="match status" value="1"/>
</dbReference>
<evidence type="ECO:0000259" key="1">
    <source>
        <dbReference type="PROSITE" id="PS50126"/>
    </source>
</evidence>
<dbReference type="Pfam" id="PF16921">
    <property type="entry name" value="Tex_YqgF"/>
    <property type="match status" value="1"/>
</dbReference>
<dbReference type="Gene3D" id="1.10.10.650">
    <property type="entry name" value="RuvA domain 2-like"/>
    <property type="match status" value="1"/>
</dbReference>
<dbReference type="Pfam" id="PF17674">
    <property type="entry name" value="HHH_9"/>
    <property type="match status" value="1"/>
</dbReference>
<name>A0A354M0Z9_9BACT</name>
<dbReference type="Proteomes" id="UP000262954">
    <property type="component" value="Unassembled WGS sequence"/>
</dbReference>
<dbReference type="Gene3D" id="1.10.150.310">
    <property type="entry name" value="Tex RuvX-like domain-like"/>
    <property type="match status" value="1"/>
</dbReference>
<dbReference type="SUPFAM" id="SSF158832">
    <property type="entry name" value="Tex N-terminal region-like"/>
    <property type="match status" value="1"/>
</dbReference>
<dbReference type="FunFam" id="2.40.50.140:FF:000051">
    <property type="entry name" value="RNA-binding transcriptional accessory protein"/>
    <property type="match status" value="1"/>
</dbReference>
<dbReference type="Pfam" id="PF00575">
    <property type="entry name" value="S1"/>
    <property type="match status" value="1"/>
</dbReference>
<dbReference type="InterPro" id="IPR044146">
    <property type="entry name" value="S1_Tex"/>
</dbReference>
<dbReference type="InterPro" id="IPR050437">
    <property type="entry name" value="Ribos_protein_bS1-like"/>
</dbReference>
<evidence type="ECO:0000313" key="2">
    <source>
        <dbReference type="EMBL" id="HBJ08188.1"/>
    </source>
</evidence>
<dbReference type="InterPro" id="IPR023319">
    <property type="entry name" value="Tex-like_HTH_dom_sf"/>
</dbReference>
<gene>
    <name evidence="2" type="ORF">DDY73_04225</name>
</gene>
<dbReference type="InterPro" id="IPR012340">
    <property type="entry name" value="NA-bd_OB-fold"/>
</dbReference>